<name>A0A370BI76_ASPNG</name>
<proteinExistence type="predicted"/>
<evidence type="ECO:0000313" key="2">
    <source>
        <dbReference type="Proteomes" id="UP000253845"/>
    </source>
</evidence>
<dbReference type="Proteomes" id="UP000253845">
    <property type="component" value="Unassembled WGS sequence"/>
</dbReference>
<gene>
    <name evidence="1" type="ORF">M747DRAFT_299618</name>
</gene>
<organism evidence="1 2">
    <name type="scientific">Aspergillus niger ATCC 13496</name>
    <dbReference type="NCBI Taxonomy" id="1353008"/>
    <lineage>
        <taxon>Eukaryota</taxon>
        <taxon>Fungi</taxon>
        <taxon>Dikarya</taxon>
        <taxon>Ascomycota</taxon>
        <taxon>Pezizomycotina</taxon>
        <taxon>Eurotiomycetes</taxon>
        <taxon>Eurotiomycetidae</taxon>
        <taxon>Eurotiales</taxon>
        <taxon>Aspergillaceae</taxon>
        <taxon>Aspergillus</taxon>
        <taxon>Aspergillus subgen. Circumdati</taxon>
    </lineage>
</organism>
<sequence length="65" mass="7257">MESLPDSTGVGPMVAVNYPRSRLDFLANVANRRTYCALDWIERSVSFPRKTCSPPTDQSAQRVVV</sequence>
<dbReference type="AlphaFoldDB" id="A0A370BI76"/>
<evidence type="ECO:0000313" key="1">
    <source>
        <dbReference type="EMBL" id="RDH15283.1"/>
    </source>
</evidence>
<protein>
    <submittedName>
        <fullName evidence="1">Uncharacterized protein</fullName>
    </submittedName>
</protein>
<dbReference type="VEuPathDB" id="FungiDB:M747DRAFT_299618"/>
<reference evidence="1 2" key="1">
    <citation type="submission" date="2018-07" db="EMBL/GenBank/DDBJ databases">
        <title>Section-level genome sequencing of Aspergillus section Nigri to investigate inter- and intra-species variation.</title>
        <authorList>
            <consortium name="DOE Joint Genome Institute"/>
            <person name="Vesth T.C."/>
            <person name="Nybo J.L."/>
            <person name="Theobald S."/>
            <person name="Frisvad J.C."/>
            <person name="Larsen T.O."/>
            <person name="Nielsen K.F."/>
            <person name="Hoof J.B."/>
            <person name="Brandl J."/>
            <person name="Salamov A."/>
            <person name="Riley R."/>
            <person name="Gladden J.M."/>
            <person name="Phatale P."/>
            <person name="Nielsen M.T."/>
            <person name="Lyhne E.K."/>
            <person name="Kogle M.E."/>
            <person name="Strasser K."/>
            <person name="McDonnell E."/>
            <person name="Barry K."/>
            <person name="Clum A."/>
            <person name="Chen C."/>
            <person name="Nolan M."/>
            <person name="Sandor L."/>
            <person name="Kuo A."/>
            <person name="Lipzen A."/>
            <person name="Hainaut M."/>
            <person name="Drula E."/>
            <person name="Tsang A."/>
            <person name="Magnuson J.K."/>
            <person name="Henrissat B."/>
            <person name="Wiebenga A."/>
            <person name="Simmons B.A."/>
            <person name="Makela M.R."/>
            <person name="De vries R.P."/>
            <person name="Grigoriev I.V."/>
            <person name="Mortensen U.H."/>
            <person name="Baker S.E."/>
            <person name="Andersen M.R."/>
        </authorList>
    </citation>
    <scope>NUCLEOTIDE SEQUENCE [LARGE SCALE GENOMIC DNA]</scope>
    <source>
        <strain evidence="1 2">ATCC 13496</strain>
    </source>
</reference>
<accession>A0A370BI76</accession>
<dbReference type="EMBL" id="KZ851951">
    <property type="protein sequence ID" value="RDH15283.1"/>
    <property type="molecule type" value="Genomic_DNA"/>
</dbReference>